<reference evidence="6" key="1">
    <citation type="journal article" date="2014" name="Front. Microbiol.">
        <title>High frequency of phylogenetically diverse reductive dehalogenase-homologous genes in deep subseafloor sedimentary metagenomes.</title>
        <authorList>
            <person name="Kawai M."/>
            <person name="Futagami T."/>
            <person name="Toyoda A."/>
            <person name="Takaki Y."/>
            <person name="Nishi S."/>
            <person name="Hori S."/>
            <person name="Arai W."/>
            <person name="Tsubouchi T."/>
            <person name="Morono Y."/>
            <person name="Uchiyama I."/>
            <person name="Ito T."/>
            <person name="Fujiyama A."/>
            <person name="Inagaki F."/>
            <person name="Takami H."/>
        </authorList>
    </citation>
    <scope>NUCLEOTIDE SEQUENCE</scope>
    <source>
        <strain evidence="6">Expedition CK06-06</strain>
    </source>
</reference>
<comment type="caution">
    <text evidence="6">The sequence shown here is derived from an EMBL/GenBank/DDBJ whole genome shotgun (WGS) entry which is preliminary data.</text>
</comment>
<gene>
    <name evidence="6" type="ORF">S12H4_18292</name>
</gene>
<proteinExistence type="predicted"/>
<keyword evidence="2 5" id="KW-0812">Transmembrane</keyword>
<dbReference type="InterPro" id="IPR002033">
    <property type="entry name" value="TatC"/>
</dbReference>
<dbReference type="GO" id="GO:0065002">
    <property type="term" value="P:intracellular protein transmembrane transport"/>
    <property type="evidence" value="ECO:0007669"/>
    <property type="project" value="TreeGrafter"/>
</dbReference>
<dbReference type="GO" id="GO:0043953">
    <property type="term" value="P:protein transport by the Tat complex"/>
    <property type="evidence" value="ECO:0007669"/>
    <property type="project" value="TreeGrafter"/>
</dbReference>
<evidence type="ECO:0000256" key="4">
    <source>
        <dbReference type="ARBA" id="ARBA00023136"/>
    </source>
</evidence>
<dbReference type="AlphaFoldDB" id="X1SI94"/>
<dbReference type="GO" id="GO:0033281">
    <property type="term" value="C:TAT protein transport complex"/>
    <property type="evidence" value="ECO:0007669"/>
    <property type="project" value="TreeGrafter"/>
</dbReference>
<evidence type="ECO:0000256" key="1">
    <source>
        <dbReference type="ARBA" id="ARBA00004141"/>
    </source>
</evidence>
<evidence type="ECO:0000256" key="2">
    <source>
        <dbReference type="ARBA" id="ARBA00022692"/>
    </source>
</evidence>
<dbReference type="EMBL" id="BARW01009018">
    <property type="protein sequence ID" value="GAI75125.1"/>
    <property type="molecule type" value="Genomic_DNA"/>
</dbReference>
<accession>X1SI94</accession>
<dbReference type="Pfam" id="PF00902">
    <property type="entry name" value="TatC"/>
    <property type="match status" value="1"/>
</dbReference>
<keyword evidence="3 5" id="KW-1133">Transmembrane helix</keyword>
<dbReference type="GO" id="GO:0009977">
    <property type="term" value="F:proton motive force dependent protein transmembrane transporter activity"/>
    <property type="evidence" value="ECO:0007669"/>
    <property type="project" value="TreeGrafter"/>
</dbReference>
<feature type="transmembrane region" description="Helical" evidence="5">
    <location>
        <begin position="83"/>
        <end position="105"/>
    </location>
</feature>
<evidence type="ECO:0008006" key="7">
    <source>
        <dbReference type="Google" id="ProtNLM"/>
    </source>
</evidence>
<comment type="subcellular location">
    <subcellularLocation>
        <location evidence="1">Membrane</location>
        <topology evidence="1">Multi-pass membrane protein</topology>
    </subcellularLocation>
</comment>
<evidence type="ECO:0000313" key="6">
    <source>
        <dbReference type="EMBL" id="GAI75125.1"/>
    </source>
</evidence>
<sequence length="110" mass="12287">MVFSYIIAYSGEIAKVALSAKRVFSIILYTAVGFGLIFQIPLIMTLAVKMKLVTYSWLRDKRLIIYGLIIGIAFFVIADPTGISVLMAVVSIALFELGLLITKYIGHRRR</sequence>
<name>X1SI94_9ZZZZ</name>
<dbReference type="PANTHER" id="PTHR30371">
    <property type="entry name" value="SEC-INDEPENDENT PROTEIN TRANSLOCASE PROTEIN TATC"/>
    <property type="match status" value="1"/>
</dbReference>
<organism evidence="6">
    <name type="scientific">marine sediment metagenome</name>
    <dbReference type="NCBI Taxonomy" id="412755"/>
    <lineage>
        <taxon>unclassified sequences</taxon>
        <taxon>metagenomes</taxon>
        <taxon>ecological metagenomes</taxon>
    </lineage>
</organism>
<feature type="transmembrane region" description="Helical" evidence="5">
    <location>
        <begin position="26"/>
        <end position="48"/>
    </location>
</feature>
<keyword evidence="4 5" id="KW-0472">Membrane</keyword>
<protein>
    <recommendedName>
        <fullName evidence="7">Twin-arginine translocation protein TatC</fullName>
    </recommendedName>
</protein>
<dbReference type="PANTHER" id="PTHR30371:SF0">
    <property type="entry name" value="SEC-INDEPENDENT PROTEIN TRANSLOCASE PROTEIN TATC, CHLOROPLASTIC-RELATED"/>
    <property type="match status" value="1"/>
</dbReference>
<feature type="transmembrane region" description="Helical" evidence="5">
    <location>
        <begin position="60"/>
        <end position="77"/>
    </location>
</feature>
<evidence type="ECO:0000256" key="3">
    <source>
        <dbReference type="ARBA" id="ARBA00022989"/>
    </source>
</evidence>
<evidence type="ECO:0000256" key="5">
    <source>
        <dbReference type="SAM" id="Phobius"/>
    </source>
</evidence>